<dbReference type="AlphaFoldDB" id="A0A8S1SNI8"/>
<dbReference type="OrthoDB" id="304393at2759"/>
<reference evidence="1" key="1">
    <citation type="submission" date="2021-01" db="EMBL/GenBank/DDBJ databases">
        <authorList>
            <consortium name="Genoscope - CEA"/>
            <person name="William W."/>
        </authorList>
    </citation>
    <scope>NUCLEOTIDE SEQUENCE</scope>
</reference>
<protein>
    <recommendedName>
        <fullName evidence="3">WD40-repeat-containing domain</fullName>
    </recommendedName>
</protein>
<gene>
    <name evidence="1" type="ORF">POCTA_138.1.T0130289</name>
</gene>
<dbReference type="OMA" id="CCFKLEL"/>
<sequence>MQYHLSIISAVAYIKKLGLIALAGENIKIINLQKDKEQQEIKTEKYIKIFQLLFNEQDSNLYQFNLNKTIIKYRLKGRIFVLDKQFQLDYEFFPTLATVTHDNQTIIIGGMHSNILVFYNMVNDCCFKLELPNPEIQNYCLLKNPENRLILSQNCLINIENKKVIKSVNTLSSEVKSWSQSGLFYSREQEYKIYITSAIKHKILRKFSVDRYHVSIRQIFSETGKYYCLQKKYEVVELYDISTGIAHQINQKYLMNCNDLQFNENDKVFLIVANNKSFYLWNLDQILKEATQS</sequence>
<evidence type="ECO:0000313" key="1">
    <source>
        <dbReference type="EMBL" id="CAD8142093.1"/>
    </source>
</evidence>
<proteinExistence type="predicted"/>
<keyword evidence="2" id="KW-1185">Reference proteome</keyword>
<organism evidence="1 2">
    <name type="scientific">Paramecium octaurelia</name>
    <dbReference type="NCBI Taxonomy" id="43137"/>
    <lineage>
        <taxon>Eukaryota</taxon>
        <taxon>Sar</taxon>
        <taxon>Alveolata</taxon>
        <taxon>Ciliophora</taxon>
        <taxon>Intramacronucleata</taxon>
        <taxon>Oligohymenophorea</taxon>
        <taxon>Peniculida</taxon>
        <taxon>Parameciidae</taxon>
        <taxon>Paramecium</taxon>
    </lineage>
</organism>
<name>A0A8S1SNI8_PAROT</name>
<accession>A0A8S1SNI8</accession>
<dbReference type="Proteomes" id="UP000683925">
    <property type="component" value="Unassembled WGS sequence"/>
</dbReference>
<dbReference type="EMBL" id="CAJJDP010000012">
    <property type="protein sequence ID" value="CAD8142093.1"/>
    <property type="molecule type" value="Genomic_DNA"/>
</dbReference>
<evidence type="ECO:0008006" key="3">
    <source>
        <dbReference type="Google" id="ProtNLM"/>
    </source>
</evidence>
<comment type="caution">
    <text evidence="1">The sequence shown here is derived from an EMBL/GenBank/DDBJ whole genome shotgun (WGS) entry which is preliminary data.</text>
</comment>
<evidence type="ECO:0000313" key="2">
    <source>
        <dbReference type="Proteomes" id="UP000683925"/>
    </source>
</evidence>